<gene>
    <name evidence="1" type="ORF">CAUS1442_LOCUS9357</name>
</gene>
<organism evidence="1">
    <name type="scientific">Craspedostauros australis</name>
    <dbReference type="NCBI Taxonomy" id="1486917"/>
    <lineage>
        <taxon>Eukaryota</taxon>
        <taxon>Sar</taxon>
        <taxon>Stramenopiles</taxon>
        <taxon>Ochrophyta</taxon>
        <taxon>Bacillariophyta</taxon>
        <taxon>Bacillariophyceae</taxon>
        <taxon>Bacillariophycidae</taxon>
        <taxon>Naviculales</taxon>
        <taxon>Naviculaceae</taxon>
        <taxon>Craspedostauros</taxon>
    </lineage>
</organism>
<protein>
    <submittedName>
        <fullName evidence="1">Uncharacterized protein</fullName>
    </submittedName>
</protein>
<name>A0A7R9WYC9_9STRA</name>
<evidence type="ECO:0000313" key="1">
    <source>
        <dbReference type="EMBL" id="CAD8337229.1"/>
    </source>
</evidence>
<sequence>MFLPENVANTKVEDEERKAAFKQIEAWSMEIIPENIRDDAMISVQEVQCGDPMCAPIDTAVTITFKSECNGIFGLPMLAKEVTKEELQRSFPTDDVLTKWQKGERAEWPPMDDGPDDELPQLRFVPGQKVFCRIGPDATKDWAPGQVIQLWYREKNWPPGSFAPYKIKLDDGRQIFAPADMDQVIRKAA</sequence>
<dbReference type="EMBL" id="HBEF01014940">
    <property type="protein sequence ID" value="CAD8337229.1"/>
    <property type="molecule type" value="Transcribed_RNA"/>
</dbReference>
<reference evidence="1" key="1">
    <citation type="submission" date="2021-01" db="EMBL/GenBank/DDBJ databases">
        <authorList>
            <person name="Corre E."/>
            <person name="Pelletier E."/>
            <person name="Niang G."/>
            <person name="Scheremetjew M."/>
            <person name="Finn R."/>
            <person name="Kale V."/>
            <person name="Holt S."/>
            <person name="Cochrane G."/>
            <person name="Meng A."/>
            <person name="Brown T."/>
            <person name="Cohen L."/>
        </authorList>
    </citation>
    <scope>NUCLEOTIDE SEQUENCE</scope>
    <source>
        <strain evidence="1">CCMP3328</strain>
    </source>
</reference>
<accession>A0A7R9WYC9</accession>
<proteinExistence type="predicted"/>
<dbReference type="AlphaFoldDB" id="A0A7R9WYC9"/>